<feature type="domain" description="UDP-galactopyranose mutase C-terminal" evidence="6">
    <location>
        <begin position="149"/>
        <end position="349"/>
    </location>
</feature>
<evidence type="ECO:0000313" key="8">
    <source>
        <dbReference type="Proteomes" id="UP000626242"/>
    </source>
</evidence>
<dbReference type="Proteomes" id="UP000626242">
    <property type="component" value="Unassembled WGS sequence"/>
</dbReference>
<sequence>MTEVDILIVGAGISGATLAERYASIGKKVLIIEKRDHIAGNCYDYYDENGILTSKYGAHLFHTNEQDVWQYINQFGEWYPWEHRVVARVDDKTVPIPVNITTVNTLFGTNITSEEEMKKWLDENRVEFSPAKNGEEAVLNRVGPVLYEKMFKHYTKKQWDKYPAELHASVLERIPVRTNYDDRYFSDEFQALPKGGYTKIFEKMLDHPNITVLLNTDYFDVKDQYRGYEKLFYTGPVDRFFEFKTELEKLEYRSINFVTEHLDQEYFQECSVVNYPGNEVEFTRIVEYKHFGNQKSKKTSIVKEFTVDEGEPYYPVPNEKNQLIYEKYKEEADKLTDVYFVGRLANYKYFNMDQAFKNALDLFSSLETKNLEHHVAGTTF</sequence>
<evidence type="ECO:0000313" key="7">
    <source>
        <dbReference type="EMBL" id="MBD8018735.1"/>
    </source>
</evidence>
<keyword evidence="3" id="KW-0285">Flavoprotein</keyword>
<evidence type="ECO:0000256" key="2">
    <source>
        <dbReference type="ARBA" id="ARBA00009321"/>
    </source>
</evidence>
<gene>
    <name evidence="7" type="primary">glf</name>
    <name evidence="7" type="ORF">H9628_09645</name>
</gene>
<dbReference type="SUPFAM" id="SSF54373">
    <property type="entry name" value="FAD-linked reductases, C-terminal domain"/>
    <property type="match status" value="1"/>
</dbReference>
<dbReference type="SUPFAM" id="SSF51971">
    <property type="entry name" value="Nucleotide-binding domain"/>
    <property type="match status" value="1"/>
</dbReference>
<evidence type="ECO:0000256" key="5">
    <source>
        <dbReference type="ARBA" id="ARBA00023235"/>
    </source>
</evidence>
<keyword evidence="4" id="KW-0274">FAD</keyword>
<evidence type="ECO:0000259" key="6">
    <source>
        <dbReference type="Pfam" id="PF03275"/>
    </source>
</evidence>
<accession>A0ABR8WP26</accession>
<evidence type="ECO:0000256" key="1">
    <source>
        <dbReference type="ARBA" id="ARBA00001974"/>
    </source>
</evidence>
<dbReference type="InterPro" id="IPR015899">
    <property type="entry name" value="UDP-GalPyranose_mutase_C"/>
</dbReference>
<protein>
    <submittedName>
        <fullName evidence="7">UDP-galactopyranose mutase</fullName>
        <ecNumber evidence="7">5.4.99.9</ecNumber>
    </submittedName>
</protein>
<name>A0ABR8WP26_9FLAO</name>
<dbReference type="EMBL" id="JACSPS010000003">
    <property type="protein sequence ID" value="MBD8018735.1"/>
    <property type="molecule type" value="Genomic_DNA"/>
</dbReference>
<evidence type="ECO:0000256" key="3">
    <source>
        <dbReference type="ARBA" id="ARBA00022630"/>
    </source>
</evidence>
<dbReference type="RefSeq" id="WP_251833942.1">
    <property type="nucleotide sequence ID" value="NZ_JACSPS010000003.1"/>
</dbReference>
<keyword evidence="8" id="KW-1185">Reference proteome</keyword>
<reference evidence="7 8" key="1">
    <citation type="submission" date="2020-08" db="EMBL/GenBank/DDBJ databases">
        <title>A Genomic Blueprint of the Chicken Gut Microbiome.</title>
        <authorList>
            <person name="Gilroy R."/>
            <person name="Ravi A."/>
            <person name="Getino M."/>
            <person name="Pursley I."/>
            <person name="Horton D.L."/>
            <person name="Alikhan N.-F."/>
            <person name="Baker D."/>
            <person name="Gharbi K."/>
            <person name="Hall N."/>
            <person name="Watson M."/>
            <person name="Adriaenssens E.M."/>
            <person name="Foster-Nyarko E."/>
            <person name="Jarju S."/>
            <person name="Secka A."/>
            <person name="Antonio M."/>
            <person name="Oren A."/>
            <person name="Chaudhuri R."/>
            <person name="La Ragione R.M."/>
            <person name="Hildebrand F."/>
            <person name="Pallen M.J."/>
        </authorList>
    </citation>
    <scope>NUCLEOTIDE SEQUENCE [LARGE SCALE GENOMIC DNA]</scope>
    <source>
        <strain evidence="7 8">Sa1CVA4</strain>
    </source>
</reference>
<dbReference type="Pfam" id="PF13450">
    <property type="entry name" value="NAD_binding_8"/>
    <property type="match status" value="1"/>
</dbReference>
<proteinExistence type="inferred from homology"/>
<organism evidence="7 8">
    <name type="scientific">Kaistella pullorum</name>
    <dbReference type="NCBI Taxonomy" id="2763074"/>
    <lineage>
        <taxon>Bacteria</taxon>
        <taxon>Pseudomonadati</taxon>
        <taxon>Bacteroidota</taxon>
        <taxon>Flavobacteriia</taxon>
        <taxon>Flavobacteriales</taxon>
        <taxon>Weeksellaceae</taxon>
        <taxon>Chryseobacterium group</taxon>
        <taxon>Kaistella</taxon>
    </lineage>
</organism>
<dbReference type="InterPro" id="IPR004379">
    <property type="entry name" value="UDP-GALP_mutase"/>
</dbReference>
<dbReference type="Pfam" id="PF03275">
    <property type="entry name" value="GLF"/>
    <property type="match status" value="1"/>
</dbReference>
<dbReference type="PANTHER" id="PTHR21197:SF0">
    <property type="entry name" value="UDP-GALACTOPYRANOSE MUTASE"/>
    <property type="match status" value="1"/>
</dbReference>
<dbReference type="EC" id="5.4.99.9" evidence="7"/>
<evidence type="ECO:0000256" key="4">
    <source>
        <dbReference type="ARBA" id="ARBA00022827"/>
    </source>
</evidence>
<dbReference type="GO" id="GO:0008767">
    <property type="term" value="F:UDP-galactopyranose mutase activity"/>
    <property type="evidence" value="ECO:0007669"/>
    <property type="project" value="UniProtKB-EC"/>
</dbReference>
<comment type="similarity">
    <text evidence="2">Belongs to the UDP-galactopyranose/dTDP-fucopyranose mutase family.</text>
</comment>
<comment type="caution">
    <text evidence="7">The sequence shown here is derived from an EMBL/GenBank/DDBJ whole genome shotgun (WGS) entry which is preliminary data.</text>
</comment>
<comment type="cofactor">
    <cofactor evidence="1">
        <name>FAD</name>
        <dbReference type="ChEBI" id="CHEBI:57692"/>
    </cofactor>
</comment>
<keyword evidence="5 7" id="KW-0413">Isomerase</keyword>
<dbReference type="Gene3D" id="3.40.50.720">
    <property type="entry name" value="NAD(P)-binding Rossmann-like Domain"/>
    <property type="match status" value="3"/>
</dbReference>
<dbReference type="NCBIfam" id="TIGR00031">
    <property type="entry name" value="UDP-GALP_mutase"/>
    <property type="match status" value="1"/>
</dbReference>
<dbReference type="PANTHER" id="PTHR21197">
    <property type="entry name" value="UDP-GALACTOPYRANOSE MUTASE"/>
    <property type="match status" value="1"/>
</dbReference>